<evidence type="ECO:0000313" key="6">
    <source>
        <dbReference type="Proteomes" id="UP001295444"/>
    </source>
</evidence>
<organism evidence="5 6">
    <name type="scientific">Pelobates cultripes</name>
    <name type="common">Western spadefoot toad</name>
    <dbReference type="NCBI Taxonomy" id="61616"/>
    <lineage>
        <taxon>Eukaryota</taxon>
        <taxon>Metazoa</taxon>
        <taxon>Chordata</taxon>
        <taxon>Craniata</taxon>
        <taxon>Vertebrata</taxon>
        <taxon>Euteleostomi</taxon>
        <taxon>Amphibia</taxon>
        <taxon>Batrachia</taxon>
        <taxon>Anura</taxon>
        <taxon>Pelobatoidea</taxon>
        <taxon>Pelobatidae</taxon>
        <taxon>Pelobates</taxon>
    </lineage>
</organism>
<dbReference type="EMBL" id="OW240912">
    <property type="protein sequence ID" value="CAH2223174.1"/>
    <property type="molecule type" value="Genomic_DNA"/>
</dbReference>
<proteinExistence type="predicted"/>
<keyword evidence="3" id="KW-1133">Transmembrane helix</keyword>
<name>A0AAD1VMD3_PELCU</name>
<keyword evidence="3" id="KW-0472">Membrane</keyword>
<evidence type="ECO:0000256" key="1">
    <source>
        <dbReference type="ARBA" id="ARBA00023157"/>
    </source>
</evidence>
<gene>
    <name evidence="5" type="ORF">PECUL_23A015251</name>
</gene>
<dbReference type="PANTHER" id="PTHR24278">
    <property type="entry name" value="COAGULATION FACTOR"/>
    <property type="match status" value="1"/>
</dbReference>
<dbReference type="AlphaFoldDB" id="A0AAD1VMD3"/>
<feature type="domain" description="Gla" evidence="4">
    <location>
        <begin position="23"/>
        <end position="78"/>
    </location>
</feature>
<dbReference type="GO" id="GO:0005509">
    <property type="term" value="F:calcium ion binding"/>
    <property type="evidence" value="ECO:0007669"/>
    <property type="project" value="InterPro"/>
</dbReference>
<keyword evidence="6" id="KW-1185">Reference proteome</keyword>
<dbReference type="GO" id="GO:0005615">
    <property type="term" value="C:extracellular space"/>
    <property type="evidence" value="ECO:0007669"/>
    <property type="project" value="TreeGrafter"/>
</dbReference>
<dbReference type="PROSITE" id="PS50998">
    <property type="entry name" value="GLA_2"/>
    <property type="match status" value="1"/>
</dbReference>
<accession>A0AAD1VMD3</accession>
<keyword evidence="3 5" id="KW-0812">Transmembrane</keyword>
<dbReference type="InterPro" id="IPR017857">
    <property type="entry name" value="Coagulation_fac-like_Gla_dom"/>
</dbReference>
<dbReference type="Proteomes" id="UP001295444">
    <property type="component" value="Chromosome 01"/>
</dbReference>
<evidence type="ECO:0000256" key="2">
    <source>
        <dbReference type="SAM" id="MobiDB-lite"/>
    </source>
</evidence>
<keyword evidence="1" id="KW-1015">Disulfide bond</keyword>
<evidence type="ECO:0000313" key="5">
    <source>
        <dbReference type="EMBL" id="CAH2223174.1"/>
    </source>
</evidence>
<dbReference type="PANTHER" id="PTHR24278:SF37">
    <property type="entry name" value="TRANSMEMBRANE GAMMA-CARBOXYGLUTAMIC ACID PROTEIN 1"/>
    <property type="match status" value="1"/>
</dbReference>
<protein>
    <submittedName>
        <fullName evidence="5">Transmembrane gamma-carboxyglutamic acid 1</fullName>
    </submittedName>
</protein>
<dbReference type="InterPro" id="IPR035972">
    <property type="entry name" value="GLA-like_dom_SF"/>
</dbReference>
<dbReference type="InterPro" id="IPR050442">
    <property type="entry name" value="Peptidase_S1_coag_factors"/>
</dbReference>
<dbReference type="SMART" id="SM00069">
    <property type="entry name" value="GLA"/>
    <property type="match status" value="1"/>
</dbReference>
<reference evidence="5" key="1">
    <citation type="submission" date="2022-03" db="EMBL/GenBank/DDBJ databases">
        <authorList>
            <person name="Alioto T."/>
            <person name="Alioto T."/>
            <person name="Gomez Garrido J."/>
        </authorList>
    </citation>
    <scope>NUCLEOTIDE SEQUENCE</scope>
</reference>
<sequence>MDNMSSVFLTEEEAHSILKRYPRANSFLEEIKQGNIERECREEVCSYEEAREAFENDEKTVKKIQAFPKDAFWKEYTKAHQGEVNSDGNWYPFYLAFPLIIVFFIILVVLFLVWRCISKKKASRQSAYIPRGVRENAAEVGIDPDGTSGHHLQHHSTVMCSLETAADRAGHLGGFIDYDVHSDTLSAGLSNCDPPPSYEEATGEQGARIIGPSQNPTEPPPHYEDIVSSAVTVPQAVNAVK</sequence>
<dbReference type="FunFam" id="4.10.740.10:FF:000001">
    <property type="entry name" value="vitamin K-dependent protein S"/>
    <property type="match status" value="1"/>
</dbReference>
<dbReference type="Pfam" id="PF00594">
    <property type="entry name" value="Gla"/>
    <property type="match status" value="1"/>
</dbReference>
<dbReference type="Gene3D" id="4.10.740.10">
    <property type="entry name" value="Coagulation Factor IX"/>
    <property type="match status" value="1"/>
</dbReference>
<feature type="transmembrane region" description="Helical" evidence="3">
    <location>
        <begin position="93"/>
        <end position="114"/>
    </location>
</feature>
<dbReference type="SUPFAM" id="SSF57630">
    <property type="entry name" value="GLA-domain"/>
    <property type="match status" value="1"/>
</dbReference>
<feature type="region of interest" description="Disordered" evidence="2">
    <location>
        <begin position="189"/>
        <end position="224"/>
    </location>
</feature>
<evidence type="ECO:0000259" key="4">
    <source>
        <dbReference type="PROSITE" id="PS50998"/>
    </source>
</evidence>
<dbReference type="InterPro" id="IPR000294">
    <property type="entry name" value="GLA_domain"/>
</dbReference>
<dbReference type="PRINTS" id="PR00001">
    <property type="entry name" value="GLABLOOD"/>
</dbReference>
<evidence type="ECO:0000256" key="3">
    <source>
        <dbReference type="SAM" id="Phobius"/>
    </source>
</evidence>